<sequence length="156" mass="18280">MEPETYREAIEIEQSELWKKIAQKEYDALIKNCTSERVPRTSRMKVLRNRWVFRVKYLANGEIDGFKARLVVKNLMQVYGVDCLEVYSPVVRLEALRVLLTLAAVWDYEAHQLHVITTFLNDKIDVDVFMEQPEGFEVPGREDCVCHLLRSLYGLK</sequence>
<name>A0A6A3MNZ5_9STRA</name>
<feature type="domain" description="Reverse transcriptase Ty1/copia-type" evidence="1">
    <location>
        <begin position="40"/>
        <end position="156"/>
    </location>
</feature>
<dbReference type="AlphaFoldDB" id="A0A6A3MNZ5"/>
<evidence type="ECO:0000313" key="3">
    <source>
        <dbReference type="Proteomes" id="UP000429607"/>
    </source>
</evidence>
<evidence type="ECO:0000313" key="2">
    <source>
        <dbReference type="EMBL" id="KAE9032727.1"/>
    </source>
</evidence>
<organism evidence="2 3">
    <name type="scientific">Phytophthora rubi</name>
    <dbReference type="NCBI Taxonomy" id="129364"/>
    <lineage>
        <taxon>Eukaryota</taxon>
        <taxon>Sar</taxon>
        <taxon>Stramenopiles</taxon>
        <taxon>Oomycota</taxon>
        <taxon>Peronosporomycetes</taxon>
        <taxon>Peronosporales</taxon>
        <taxon>Peronosporaceae</taxon>
        <taxon>Phytophthora</taxon>
    </lineage>
</organism>
<dbReference type="EMBL" id="QXFV01000616">
    <property type="protein sequence ID" value="KAE9032727.1"/>
    <property type="molecule type" value="Genomic_DNA"/>
</dbReference>
<dbReference type="Proteomes" id="UP000429607">
    <property type="component" value="Unassembled WGS sequence"/>
</dbReference>
<accession>A0A6A3MNZ5</accession>
<dbReference type="InterPro" id="IPR013103">
    <property type="entry name" value="RVT_2"/>
</dbReference>
<gene>
    <name evidence="2" type="ORF">PR001_g10479</name>
</gene>
<dbReference type="Pfam" id="PF07727">
    <property type="entry name" value="RVT_2"/>
    <property type="match status" value="1"/>
</dbReference>
<proteinExistence type="predicted"/>
<protein>
    <recommendedName>
        <fullName evidence="1">Reverse transcriptase Ty1/copia-type domain-containing protein</fullName>
    </recommendedName>
</protein>
<evidence type="ECO:0000259" key="1">
    <source>
        <dbReference type="Pfam" id="PF07727"/>
    </source>
</evidence>
<comment type="caution">
    <text evidence="2">The sequence shown here is derived from an EMBL/GenBank/DDBJ whole genome shotgun (WGS) entry which is preliminary data.</text>
</comment>
<reference evidence="2 3" key="1">
    <citation type="submission" date="2018-09" db="EMBL/GenBank/DDBJ databases">
        <title>Genomic investigation of the strawberry pathogen Phytophthora fragariae indicates pathogenicity is determined by transcriptional variation in three key races.</title>
        <authorList>
            <person name="Adams T.M."/>
            <person name="Armitage A.D."/>
            <person name="Sobczyk M.K."/>
            <person name="Bates H.J."/>
            <person name="Dunwell J.M."/>
            <person name="Nellist C.F."/>
            <person name="Harrison R.J."/>
        </authorList>
    </citation>
    <scope>NUCLEOTIDE SEQUENCE [LARGE SCALE GENOMIC DNA]</scope>
    <source>
        <strain evidence="2 3">SCRP249</strain>
    </source>
</reference>